<dbReference type="EMBL" id="CALNXK010000194">
    <property type="protein sequence ID" value="CAH3174849.1"/>
    <property type="molecule type" value="Genomic_DNA"/>
</dbReference>
<dbReference type="Gene3D" id="3.40.1640.10">
    <property type="entry name" value="PSTPO5379-like"/>
    <property type="match status" value="1"/>
</dbReference>
<dbReference type="SUPFAM" id="SSF160920">
    <property type="entry name" value="PSTPO5379-like"/>
    <property type="match status" value="1"/>
</dbReference>
<keyword evidence="2" id="KW-1185">Reference proteome</keyword>
<gene>
    <name evidence="1" type="ORF">PLOB_00015469</name>
</gene>
<protein>
    <submittedName>
        <fullName evidence="1">Uncharacterized protein</fullName>
    </submittedName>
</protein>
<evidence type="ECO:0000313" key="2">
    <source>
        <dbReference type="Proteomes" id="UP001159405"/>
    </source>
</evidence>
<comment type="caution">
    <text evidence="1">The sequence shown here is derived from an EMBL/GenBank/DDBJ whole genome shotgun (WGS) entry which is preliminary data.</text>
</comment>
<sequence>MASKQSDNVSLRKPSKARYEFRTNPEWQGKTSSGFCMGYLQANLAILQSSLAKDFERFCELNNAPCPLLYRSKTGELSAGFLAPDSDVRRVYIALDVCSVIMYAGDN</sequence>
<dbReference type="PANTHER" id="PTHR32022">
    <property type="entry name" value="D-GLUTAMATE CYCLASE, MITOCHONDRIAL"/>
    <property type="match status" value="1"/>
</dbReference>
<organism evidence="1 2">
    <name type="scientific">Porites lobata</name>
    <dbReference type="NCBI Taxonomy" id="104759"/>
    <lineage>
        <taxon>Eukaryota</taxon>
        <taxon>Metazoa</taxon>
        <taxon>Cnidaria</taxon>
        <taxon>Anthozoa</taxon>
        <taxon>Hexacorallia</taxon>
        <taxon>Scleractinia</taxon>
        <taxon>Fungiina</taxon>
        <taxon>Poritidae</taxon>
        <taxon>Porites</taxon>
    </lineage>
</organism>
<dbReference type="InterPro" id="IPR038021">
    <property type="entry name" value="Putative_hydro-lyase"/>
</dbReference>
<name>A0ABN8R676_9CNID</name>
<accession>A0ABN8R676</accession>
<evidence type="ECO:0000313" key="1">
    <source>
        <dbReference type="EMBL" id="CAH3174849.1"/>
    </source>
</evidence>
<dbReference type="PANTHER" id="PTHR32022:SF10">
    <property type="entry name" value="D-GLUTAMATE CYCLASE, MITOCHONDRIAL"/>
    <property type="match status" value="1"/>
</dbReference>
<proteinExistence type="predicted"/>
<dbReference type="Proteomes" id="UP001159405">
    <property type="component" value="Unassembled WGS sequence"/>
</dbReference>
<reference evidence="1 2" key="1">
    <citation type="submission" date="2022-05" db="EMBL/GenBank/DDBJ databases">
        <authorList>
            <consortium name="Genoscope - CEA"/>
            <person name="William W."/>
        </authorList>
    </citation>
    <scope>NUCLEOTIDE SEQUENCE [LARGE SCALE GENOMIC DNA]</scope>
</reference>